<evidence type="ECO:0000313" key="5">
    <source>
        <dbReference type="Proteomes" id="UP001276659"/>
    </source>
</evidence>
<evidence type="ECO:0000256" key="1">
    <source>
        <dbReference type="ARBA" id="ARBA00022737"/>
    </source>
</evidence>
<dbReference type="InterPro" id="IPR002110">
    <property type="entry name" value="Ankyrin_rpt"/>
</dbReference>
<name>A0AAD9Z8T3_9LECA</name>
<evidence type="ECO:0000256" key="3">
    <source>
        <dbReference type="PROSITE-ProRule" id="PRU00023"/>
    </source>
</evidence>
<gene>
    <name evidence="4" type="ORF">OEA41_006865</name>
</gene>
<accession>A0AAD9Z8T3</accession>
<keyword evidence="2 3" id="KW-0040">ANK repeat</keyword>
<dbReference type="AlphaFoldDB" id="A0AAD9Z8T3"/>
<feature type="repeat" description="ANK" evidence="3">
    <location>
        <begin position="391"/>
        <end position="423"/>
    </location>
</feature>
<keyword evidence="1" id="KW-0677">Repeat</keyword>
<dbReference type="EMBL" id="JASNWA010000007">
    <property type="protein sequence ID" value="KAK3173535.1"/>
    <property type="molecule type" value="Genomic_DNA"/>
</dbReference>
<protein>
    <recommendedName>
        <fullName evidence="6">Ankyrin</fullName>
    </recommendedName>
</protein>
<keyword evidence="5" id="KW-1185">Reference proteome</keyword>
<feature type="repeat" description="ANK" evidence="3">
    <location>
        <begin position="500"/>
        <end position="532"/>
    </location>
</feature>
<feature type="repeat" description="ANK" evidence="3">
    <location>
        <begin position="533"/>
        <end position="565"/>
    </location>
</feature>
<comment type="caution">
    <text evidence="4">The sequence shown here is derived from an EMBL/GenBank/DDBJ whole genome shotgun (WGS) entry which is preliminary data.</text>
</comment>
<dbReference type="Pfam" id="PF12796">
    <property type="entry name" value="Ank_2"/>
    <property type="match status" value="2"/>
</dbReference>
<evidence type="ECO:0008006" key="6">
    <source>
        <dbReference type="Google" id="ProtNLM"/>
    </source>
</evidence>
<dbReference type="PROSITE" id="PS50297">
    <property type="entry name" value="ANK_REP_REGION"/>
    <property type="match status" value="2"/>
</dbReference>
<dbReference type="Gene3D" id="1.25.40.20">
    <property type="entry name" value="Ankyrin repeat-containing domain"/>
    <property type="match status" value="2"/>
</dbReference>
<dbReference type="PANTHER" id="PTHR24126:SF14">
    <property type="entry name" value="ANK_REP_REGION DOMAIN-CONTAINING PROTEIN"/>
    <property type="match status" value="1"/>
</dbReference>
<proteinExistence type="predicted"/>
<dbReference type="Proteomes" id="UP001276659">
    <property type="component" value="Unassembled WGS sequence"/>
</dbReference>
<reference evidence="4" key="1">
    <citation type="submission" date="2022-11" db="EMBL/GenBank/DDBJ databases">
        <title>Chromosomal genome sequence assembly and mating type (MAT) locus characterization of the leprose asexual lichenized fungus Lepraria neglecta (Nyl.) Erichsen.</title>
        <authorList>
            <person name="Allen J.L."/>
            <person name="Pfeffer B."/>
        </authorList>
    </citation>
    <scope>NUCLEOTIDE SEQUENCE</scope>
    <source>
        <strain evidence="4">Allen 5258</strain>
    </source>
</reference>
<dbReference type="SMART" id="SM00248">
    <property type="entry name" value="ANK"/>
    <property type="match status" value="7"/>
</dbReference>
<dbReference type="PANTHER" id="PTHR24126">
    <property type="entry name" value="ANKYRIN REPEAT, PH AND SEC7 DOMAIN CONTAINING PROTEIN SECG-RELATED"/>
    <property type="match status" value="1"/>
</dbReference>
<dbReference type="InterPro" id="IPR036770">
    <property type="entry name" value="Ankyrin_rpt-contain_sf"/>
</dbReference>
<evidence type="ECO:0000313" key="4">
    <source>
        <dbReference type="EMBL" id="KAK3173535.1"/>
    </source>
</evidence>
<dbReference type="PROSITE" id="PS50088">
    <property type="entry name" value="ANK_REPEAT"/>
    <property type="match status" value="3"/>
</dbReference>
<evidence type="ECO:0000256" key="2">
    <source>
        <dbReference type="ARBA" id="ARBA00023043"/>
    </source>
</evidence>
<dbReference type="SUPFAM" id="SSF48403">
    <property type="entry name" value="Ankyrin repeat"/>
    <property type="match status" value="1"/>
</dbReference>
<organism evidence="4 5">
    <name type="scientific">Lepraria neglecta</name>
    <dbReference type="NCBI Taxonomy" id="209136"/>
    <lineage>
        <taxon>Eukaryota</taxon>
        <taxon>Fungi</taxon>
        <taxon>Dikarya</taxon>
        <taxon>Ascomycota</taxon>
        <taxon>Pezizomycotina</taxon>
        <taxon>Lecanoromycetes</taxon>
        <taxon>OSLEUM clade</taxon>
        <taxon>Lecanoromycetidae</taxon>
        <taxon>Lecanorales</taxon>
        <taxon>Lecanorineae</taxon>
        <taxon>Stereocaulaceae</taxon>
        <taxon>Lepraria</taxon>
    </lineage>
</organism>
<sequence>MLRQLVEQASHSERFNELRRFHDENSQHKDMTEDEPLSWICTFSEGFRHVCTFVDALNECPEINRDGLLLHLQKYGQLDKTRLFFISRLNVDITPTFSPILRLEIAASTPDITTYLESEIYNNSRLAFFVRRDPDLKEEIIGRVVEKAHGMFLLAGLQIDGLCKQTNSSRVRAALKMLPMGVFATYKDGFKRIVDQPKGNAELGMRVMSLVFCAMRSLKIEELRHALAVQPGDCTLDRGDLTELDIILSVTAGLEYLDTNHELLFPNANRNIASVCITNLSFDDFRDGPCNPEMIHKRLEDFAFPEYAAWNCYIHLYVVQLEFMEQILAFLQTRPKIFAFMPVLARYEKLWIDFDPEENPCNTAHFPAYRNLVDVLAALRTTQAVDSRTVHGDTPLFSAAHAGHPATVQALLDSNADVNAKDKSGRTALFSAIVPEFSGEIPTGTCYSVVATLVKNGASVDIQDDEGKTPVLSVMVSRQWDVLQYLLDQQAKVDVLIQPHNESLVHTAVEAVDSSFMKLLLDNGAPLNPQDKHGLTPLHHAVRFGHPRFLSSLIERGACPDIKDHMGSVPLHHAASRIHEDISEILLRVSDVNAQDSKGREPLHHAYRKTAFESTFSHEEIKAKLPGAIGQLLEAGASDSVVDAYGRILSDYSTWSSRNLCAF</sequence>